<keyword evidence="3" id="KW-1185">Reference proteome</keyword>
<evidence type="ECO:0000256" key="1">
    <source>
        <dbReference type="SAM" id="MobiDB-lite"/>
    </source>
</evidence>
<dbReference type="Proteomes" id="UP001457282">
    <property type="component" value="Unassembled WGS sequence"/>
</dbReference>
<accession>A0AAW1WVH9</accession>
<comment type="caution">
    <text evidence="2">The sequence shown here is derived from an EMBL/GenBank/DDBJ whole genome shotgun (WGS) entry which is preliminary data.</text>
</comment>
<gene>
    <name evidence="2" type="ORF">M0R45_025884</name>
</gene>
<proteinExistence type="predicted"/>
<organism evidence="2 3">
    <name type="scientific">Rubus argutus</name>
    <name type="common">Southern blackberry</name>
    <dbReference type="NCBI Taxonomy" id="59490"/>
    <lineage>
        <taxon>Eukaryota</taxon>
        <taxon>Viridiplantae</taxon>
        <taxon>Streptophyta</taxon>
        <taxon>Embryophyta</taxon>
        <taxon>Tracheophyta</taxon>
        <taxon>Spermatophyta</taxon>
        <taxon>Magnoliopsida</taxon>
        <taxon>eudicotyledons</taxon>
        <taxon>Gunneridae</taxon>
        <taxon>Pentapetalae</taxon>
        <taxon>rosids</taxon>
        <taxon>fabids</taxon>
        <taxon>Rosales</taxon>
        <taxon>Rosaceae</taxon>
        <taxon>Rosoideae</taxon>
        <taxon>Rosoideae incertae sedis</taxon>
        <taxon>Rubus</taxon>
    </lineage>
</organism>
<name>A0AAW1WVH9_RUBAR</name>
<dbReference type="AlphaFoldDB" id="A0AAW1WVH9"/>
<evidence type="ECO:0000313" key="2">
    <source>
        <dbReference type="EMBL" id="KAK9928764.1"/>
    </source>
</evidence>
<protein>
    <submittedName>
        <fullName evidence="2">Uncharacterized protein</fullName>
    </submittedName>
</protein>
<feature type="region of interest" description="Disordered" evidence="1">
    <location>
        <begin position="1"/>
        <end position="20"/>
    </location>
</feature>
<reference evidence="2 3" key="1">
    <citation type="journal article" date="2023" name="G3 (Bethesda)">
        <title>A chromosome-length genome assembly and annotation of blackberry (Rubus argutus, cv. 'Hillquist').</title>
        <authorList>
            <person name="Bruna T."/>
            <person name="Aryal R."/>
            <person name="Dudchenko O."/>
            <person name="Sargent D.J."/>
            <person name="Mead D."/>
            <person name="Buti M."/>
            <person name="Cavallini A."/>
            <person name="Hytonen T."/>
            <person name="Andres J."/>
            <person name="Pham M."/>
            <person name="Weisz D."/>
            <person name="Mascagni F."/>
            <person name="Usai G."/>
            <person name="Natali L."/>
            <person name="Bassil N."/>
            <person name="Fernandez G.E."/>
            <person name="Lomsadze A."/>
            <person name="Armour M."/>
            <person name="Olukolu B."/>
            <person name="Poorten T."/>
            <person name="Britton C."/>
            <person name="Davik J."/>
            <person name="Ashrafi H."/>
            <person name="Aiden E.L."/>
            <person name="Borodovsky M."/>
            <person name="Worthington M."/>
        </authorList>
    </citation>
    <scope>NUCLEOTIDE SEQUENCE [LARGE SCALE GENOMIC DNA]</scope>
    <source>
        <strain evidence="2">PI 553951</strain>
    </source>
</reference>
<sequence length="74" mass="8418">MRLRRRQDESTGAGKPSVLRGTTWGIEDLPWLGIVVEARWICSGEMKVVYEEIGRGQYTGLVWVLFWSSGIAMM</sequence>
<dbReference type="EMBL" id="JBEDUW010000005">
    <property type="protein sequence ID" value="KAK9928764.1"/>
    <property type="molecule type" value="Genomic_DNA"/>
</dbReference>
<evidence type="ECO:0000313" key="3">
    <source>
        <dbReference type="Proteomes" id="UP001457282"/>
    </source>
</evidence>